<dbReference type="AlphaFoldDB" id="A0A178IP50"/>
<accession>A0A178IP50</accession>
<evidence type="ECO:0000313" key="5">
    <source>
        <dbReference type="EMBL" id="OAM90876.1"/>
    </source>
</evidence>
<dbReference type="Pfam" id="PF00701">
    <property type="entry name" value="DHDPS"/>
    <property type="match status" value="1"/>
</dbReference>
<sequence length="310" mass="33495">MKPLRSADITGTWGAVLLPLNADDSIDYGALAEQVEALLDAGLAGLYTNGTAGEFHTQTEEEFDRISVLVAERCARRGRPFQLGVCHMSAQLSRERLRRAKLLAPGAVQVILPDWVPVSPDEARAFLTTMAELADPVGLVLYTPGHAKRSLDPAAVGRLRADVPRLIGVKTPDGDASWYEAMRRNLPGFSVFVPGHHLATGHREGATGSYSNVACLSPRGAQIWYELMERDPSAALAFEGRLRAFFQAQVAPLAALGICPAAIDKALAAAGGWGGVGPRLRWPYRSVDAEEVARLAQAARRDLPELWRGR</sequence>
<dbReference type="STRING" id="1184151.AW736_05770"/>
<evidence type="ECO:0000256" key="2">
    <source>
        <dbReference type="ARBA" id="ARBA00023239"/>
    </source>
</evidence>
<keyword evidence="2 3" id="KW-0456">Lyase</keyword>
<reference evidence="5 6" key="1">
    <citation type="submission" date="2016-01" db="EMBL/GenBank/DDBJ databases">
        <title>High potential of lignocellulose degradation of a new Verrucomicrobia species.</title>
        <authorList>
            <person name="Wang Y."/>
            <person name="Shi Y."/>
            <person name="Qiu Z."/>
            <person name="Liu S."/>
            <person name="Yang H."/>
        </authorList>
    </citation>
    <scope>NUCLEOTIDE SEQUENCE [LARGE SCALE GENOMIC DNA]</scope>
    <source>
        <strain evidence="5 6">TSB47</strain>
    </source>
</reference>
<dbReference type="SUPFAM" id="SSF51569">
    <property type="entry name" value="Aldolase"/>
    <property type="match status" value="1"/>
</dbReference>
<protein>
    <submittedName>
        <fullName evidence="5">Dihydrodipicolinate synthase family protein</fullName>
    </submittedName>
</protein>
<comment type="caution">
    <text evidence="5">The sequence shown here is derived from an EMBL/GenBank/DDBJ whole genome shotgun (WGS) entry which is preliminary data.</text>
</comment>
<dbReference type="PANTHER" id="PTHR12128">
    <property type="entry name" value="DIHYDRODIPICOLINATE SYNTHASE"/>
    <property type="match status" value="1"/>
</dbReference>
<organism evidence="5 6">
    <name type="scientific">Termitidicoccus mucosus</name>
    <dbReference type="NCBI Taxonomy" id="1184151"/>
    <lineage>
        <taxon>Bacteria</taxon>
        <taxon>Pseudomonadati</taxon>
        <taxon>Verrucomicrobiota</taxon>
        <taxon>Opitutia</taxon>
        <taxon>Opitutales</taxon>
        <taxon>Opitutaceae</taxon>
        <taxon>Termitidicoccus</taxon>
    </lineage>
</organism>
<dbReference type="InterPro" id="IPR013785">
    <property type="entry name" value="Aldolase_TIM"/>
</dbReference>
<dbReference type="SMART" id="SM01130">
    <property type="entry name" value="DHDPS"/>
    <property type="match status" value="1"/>
</dbReference>
<feature type="active site" description="Proton donor/acceptor" evidence="4">
    <location>
        <position position="142"/>
    </location>
</feature>
<dbReference type="InterPro" id="IPR002220">
    <property type="entry name" value="DapA-like"/>
</dbReference>
<evidence type="ECO:0000256" key="3">
    <source>
        <dbReference type="PIRNR" id="PIRNR001365"/>
    </source>
</evidence>
<dbReference type="OrthoDB" id="9782828at2"/>
<dbReference type="Proteomes" id="UP000078486">
    <property type="component" value="Unassembled WGS sequence"/>
</dbReference>
<dbReference type="PANTHER" id="PTHR12128:SF66">
    <property type="entry name" value="4-HYDROXY-2-OXOGLUTARATE ALDOLASE, MITOCHONDRIAL"/>
    <property type="match status" value="1"/>
</dbReference>
<feature type="active site" description="Schiff-base intermediate with substrate" evidence="4">
    <location>
        <position position="170"/>
    </location>
</feature>
<keyword evidence="6" id="KW-1185">Reference proteome</keyword>
<name>A0A178IP50_9BACT</name>
<proteinExistence type="inferred from homology"/>
<gene>
    <name evidence="5" type="ORF">AW736_05770</name>
</gene>
<dbReference type="PIRSF" id="PIRSF001365">
    <property type="entry name" value="DHDPS"/>
    <property type="match status" value="1"/>
</dbReference>
<dbReference type="RefSeq" id="WP_068769260.1">
    <property type="nucleotide sequence ID" value="NZ_CP109796.1"/>
</dbReference>
<dbReference type="CDD" id="cd00408">
    <property type="entry name" value="DHDPS-like"/>
    <property type="match status" value="1"/>
</dbReference>
<evidence type="ECO:0000313" key="6">
    <source>
        <dbReference type="Proteomes" id="UP000078486"/>
    </source>
</evidence>
<dbReference type="EMBL" id="LRRQ01000045">
    <property type="protein sequence ID" value="OAM90876.1"/>
    <property type="molecule type" value="Genomic_DNA"/>
</dbReference>
<dbReference type="Gene3D" id="3.20.20.70">
    <property type="entry name" value="Aldolase class I"/>
    <property type="match status" value="1"/>
</dbReference>
<evidence type="ECO:0000256" key="1">
    <source>
        <dbReference type="ARBA" id="ARBA00007592"/>
    </source>
</evidence>
<evidence type="ECO:0000256" key="4">
    <source>
        <dbReference type="PIRSR" id="PIRSR001365-1"/>
    </source>
</evidence>
<comment type="similarity">
    <text evidence="1 3">Belongs to the DapA family.</text>
</comment>
<dbReference type="GO" id="GO:0008840">
    <property type="term" value="F:4-hydroxy-tetrahydrodipicolinate synthase activity"/>
    <property type="evidence" value="ECO:0007669"/>
    <property type="project" value="TreeGrafter"/>
</dbReference>